<evidence type="ECO:0000313" key="3">
    <source>
        <dbReference type="Proteomes" id="UP001548590"/>
    </source>
</evidence>
<accession>A0ABV2CNN6</accession>
<sequence length="474" mass="49740">MALEWIGMVFLAVAMVFLWSRPERLLGLQIVATVFGGSAAISLPALGGTTVAPALLCLAILSVCILKFGHLNNLFESMAPGKAGFWLLLLTLWGILSASVLPRLFSGDVSVVSMNRAAFGAGDGVPIDLLSPGSGNITQPLYVVGELAVFSVALIFLQLEDGLRLAARAVIWVAGLNVLAACIDLFGFYSGLGNLLEPLQTASFAFMPEAAFAGIKRINGTFPEASAFAGFTLPVLAFCYVLYREGLWRRTTGPLALASLVVLLLSTSSAGYGGIALYAACAVAVSLASGLRQGGKTHVGHYMALGAWGALAITILLLALPSLREQAWTIIESTLLYKGESSSAMERGEWNLVSWNAFLDTWGLGVGLGSARASSLPMVLVSNLGLPGTLLFLAFIWQVLLGRLPAGIDPQHRAITKAARHGVGAALIVAVLVASVFDLGVLFYVFCAIACTPAMLYRPVREPAANTRLAGVAA</sequence>
<feature type="transmembrane region" description="Helical" evidence="1">
    <location>
        <begin position="139"/>
        <end position="157"/>
    </location>
</feature>
<keyword evidence="1" id="KW-0472">Membrane</keyword>
<feature type="transmembrane region" description="Helical" evidence="1">
    <location>
        <begin position="255"/>
        <end position="288"/>
    </location>
</feature>
<feature type="transmembrane region" description="Helical" evidence="1">
    <location>
        <begin position="422"/>
        <end position="446"/>
    </location>
</feature>
<dbReference type="EMBL" id="JBEWLZ010000003">
    <property type="protein sequence ID" value="MET1489519.1"/>
    <property type="molecule type" value="Genomic_DNA"/>
</dbReference>
<evidence type="ECO:0000256" key="1">
    <source>
        <dbReference type="SAM" id="Phobius"/>
    </source>
</evidence>
<reference evidence="2 3" key="1">
    <citation type="submission" date="2024-07" db="EMBL/GenBank/DDBJ databases">
        <title>Uliginosibacterium paludis KCTC:42655.</title>
        <authorList>
            <person name="Kim M.K."/>
        </authorList>
    </citation>
    <scope>NUCLEOTIDE SEQUENCE [LARGE SCALE GENOMIC DNA]</scope>
    <source>
        <strain evidence="2 3">KCTC 42655</strain>
    </source>
</reference>
<feature type="transmembrane region" description="Helical" evidence="1">
    <location>
        <begin position="83"/>
        <end position="105"/>
    </location>
</feature>
<dbReference type="Proteomes" id="UP001548590">
    <property type="component" value="Unassembled WGS sequence"/>
</dbReference>
<protein>
    <recommendedName>
        <fullName evidence="4">O-antigen ligase domain-containing protein</fullName>
    </recommendedName>
</protein>
<keyword evidence="1" id="KW-1133">Transmembrane helix</keyword>
<feature type="transmembrane region" description="Helical" evidence="1">
    <location>
        <begin position="169"/>
        <end position="189"/>
    </location>
</feature>
<organism evidence="2 3">
    <name type="scientific">Uliginosibacterium paludis</name>
    <dbReference type="NCBI Taxonomy" id="1615952"/>
    <lineage>
        <taxon>Bacteria</taxon>
        <taxon>Pseudomonadati</taxon>
        <taxon>Pseudomonadota</taxon>
        <taxon>Betaproteobacteria</taxon>
        <taxon>Rhodocyclales</taxon>
        <taxon>Zoogloeaceae</taxon>
        <taxon>Uliginosibacterium</taxon>
    </lineage>
</organism>
<dbReference type="RefSeq" id="WP_345925336.1">
    <property type="nucleotide sequence ID" value="NZ_JBDIVF010000002.1"/>
</dbReference>
<evidence type="ECO:0008006" key="4">
    <source>
        <dbReference type="Google" id="ProtNLM"/>
    </source>
</evidence>
<comment type="caution">
    <text evidence="2">The sequence shown here is derived from an EMBL/GenBank/DDBJ whole genome shotgun (WGS) entry which is preliminary data.</text>
</comment>
<keyword evidence="3" id="KW-1185">Reference proteome</keyword>
<proteinExistence type="predicted"/>
<feature type="transmembrane region" description="Helical" evidence="1">
    <location>
        <begin position="51"/>
        <end position="71"/>
    </location>
</feature>
<feature type="transmembrane region" description="Helical" evidence="1">
    <location>
        <begin position="379"/>
        <end position="401"/>
    </location>
</feature>
<name>A0ABV2CNN6_9RHOO</name>
<gene>
    <name evidence="2" type="ORF">ABVT11_06740</name>
</gene>
<keyword evidence="1" id="KW-0812">Transmembrane</keyword>
<feature type="transmembrane region" description="Helical" evidence="1">
    <location>
        <begin position="300"/>
        <end position="320"/>
    </location>
</feature>
<evidence type="ECO:0000313" key="2">
    <source>
        <dbReference type="EMBL" id="MET1489519.1"/>
    </source>
</evidence>
<feature type="transmembrane region" description="Helical" evidence="1">
    <location>
        <begin position="225"/>
        <end position="243"/>
    </location>
</feature>